<dbReference type="GO" id="GO:0009691">
    <property type="term" value="P:cytokinin biosynthetic process"/>
    <property type="evidence" value="ECO:0007669"/>
    <property type="project" value="InterPro"/>
</dbReference>
<dbReference type="OrthoDB" id="414463at2759"/>
<name>A0A5C5FQ63_9BASI</name>
<gene>
    <name evidence="1" type="ORF">DMC30DRAFT_419320</name>
</gene>
<organism evidence="1 2">
    <name type="scientific">Rhodotorula diobovata</name>
    <dbReference type="NCBI Taxonomy" id="5288"/>
    <lineage>
        <taxon>Eukaryota</taxon>
        <taxon>Fungi</taxon>
        <taxon>Dikarya</taxon>
        <taxon>Basidiomycota</taxon>
        <taxon>Pucciniomycotina</taxon>
        <taxon>Microbotryomycetes</taxon>
        <taxon>Sporidiobolales</taxon>
        <taxon>Sporidiobolaceae</taxon>
        <taxon>Rhodotorula</taxon>
    </lineage>
</organism>
<dbReference type="PANTHER" id="PTHR31223">
    <property type="entry name" value="LOG FAMILY PROTEIN YJL055W"/>
    <property type="match status" value="1"/>
</dbReference>
<dbReference type="AlphaFoldDB" id="A0A5C5FQ63"/>
<proteinExistence type="predicted"/>
<dbReference type="Gene3D" id="3.40.50.450">
    <property type="match status" value="1"/>
</dbReference>
<dbReference type="GO" id="GO:0016799">
    <property type="term" value="F:hydrolase activity, hydrolyzing N-glycosyl compounds"/>
    <property type="evidence" value="ECO:0007669"/>
    <property type="project" value="TreeGrafter"/>
</dbReference>
<protein>
    <recommendedName>
        <fullName evidence="3">Lysine decarboxylase-like protein</fullName>
    </recommendedName>
</protein>
<dbReference type="GO" id="GO:0005829">
    <property type="term" value="C:cytosol"/>
    <property type="evidence" value="ECO:0007669"/>
    <property type="project" value="TreeGrafter"/>
</dbReference>
<comment type="caution">
    <text evidence="1">The sequence shown here is derived from an EMBL/GenBank/DDBJ whole genome shotgun (WGS) entry which is preliminary data.</text>
</comment>
<dbReference type="STRING" id="5288.A0A5C5FQ63"/>
<sequence>MALDRLQLTLRHLSSSPNLRSLNSTPAPAEQPARELAYTVFCGASPGNDPVYAEAADQVGRAFARAGVTLVYGGGTAGVMGQVSSRTLHYGGKVHGIIPSAFLAQEAPNRGPCRPNEQETIVQSMRERKKLMADLSEGFIGLPGGYGTLEEVAEMTTWSQIGVHLKPVVLLNVNGFYSSLREFINNAISSGFISESNRGFLVFVDGPSLSHPLPASFDWGEAALEAIRTWKDMGSGGATPYSFEWTKEEKKGKEVL</sequence>
<dbReference type="InterPro" id="IPR031100">
    <property type="entry name" value="LOG_fam"/>
</dbReference>
<dbReference type="InterPro" id="IPR005269">
    <property type="entry name" value="LOG"/>
</dbReference>
<evidence type="ECO:0000313" key="1">
    <source>
        <dbReference type="EMBL" id="TNY17941.1"/>
    </source>
</evidence>
<dbReference type="PANTHER" id="PTHR31223:SF70">
    <property type="entry name" value="LOG FAMILY PROTEIN YJL055W"/>
    <property type="match status" value="1"/>
</dbReference>
<reference evidence="1 2" key="1">
    <citation type="submission" date="2019-03" db="EMBL/GenBank/DDBJ databases">
        <title>Rhodosporidium diobovatum UCD-FST 08-225 genome sequencing, assembly, and annotation.</title>
        <authorList>
            <person name="Fakankun I.U."/>
            <person name="Fristensky B."/>
            <person name="Levin D.B."/>
        </authorList>
    </citation>
    <scope>NUCLEOTIDE SEQUENCE [LARGE SCALE GENOMIC DNA]</scope>
    <source>
        <strain evidence="1 2">UCD-FST 08-225</strain>
    </source>
</reference>
<dbReference type="Proteomes" id="UP000311382">
    <property type="component" value="Unassembled WGS sequence"/>
</dbReference>
<accession>A0A5C5FQ63</accession>
<keyword evidence="2" id="KW-1185">Reference proteome</keyword>
<evidence type="ECO:0000313" key="2">
    <source>
        <dbReference type="Proteomes" id="UP000311382"/>
    </source>
</evidence>
<dbReference type="EMBL" id="SOZI01000166">
    <property type="protein sequence ID" value="TNY17941.1"/>
    <property type="molecule type" value="Genomic_DNA"/>
</dbReference>
<dbReference type="NCBIfam" id="TIGR00730">
    <property type="entry name" value="Rossman fold protein, TIGR00730 family"/>
    <property type="match status" value="1"/>
</dbReference>
<dbReference type="Pfam" id="PF03641">
    <property type="entry name" value="Lysine_decarbox"/>
    <property type="match status" value="1"/>
</dbReference>
<evidence type="ECO:0008006" key="3">
    <source>
        <dbReference type="Google" id="ProtNLM"/>
    </source>
</evidence>
<dbReference type="SUPFAM" id="SSF102405">
    <property type="entry name" value="MCP/YpsA-like"/>
    <property type="match status" value="1"/>
</dbReference>